<feature type="region of interest" description="Disordered" evidence="1">
    <location>
        <begin position="139"/>
        <end position="186"/>
    </location>
</feature>
<protein>
    <submittedName>
        <fullName evidence="2">Uncharacterized protein</fullName>
    </submittedName>
</protein>
<accession>A0ABN9RUI3</accession>
<proteinExistence type="predicted"/>
<keyword evidence="3" id="KW-1185">Reference proteome</keyword>
<gene>
    <name evidence="2" type="ORF">PCOR1329_LOCUS23751</name>
</gene>
<sequence>MKSPLGRLRRPPHAPPTRPECAHNWPPYAHGAHPRRFFGAASSHGHEGTFEEQLAAAGIRCVFPFPKGAGVTDWFDPATMASPQIPEDLVGIAHSMEQVDGEIDRLTTEEGYAAHPCFLPRASASSGTAPAGASPCTWRTGPAGTGASSGPWRARGASCRRAACASPPPPAPGGTALPAARPRPCS</sequence>
<evidence type="ECO:0000256" key="1">
    <source>
        <dbReference type="SAM" id="MobiDB-lite"/>
    </source>
</evidence>
<evidence type="ECO:0000313" key="2">
    <source>
        <dbReference type="EMBL" id="CAK0822843.1"/>
    </source>
</evidence>
<dbReference type="Proteomes" id="UP001189429">
    <property type="component" value="Unassembled WGS sequence"/>
</dbReference>
<evidence type="ECO:0000313" key="3">
    <source>
        <dbReference type="Proteomes" id="UP001189429"/>
    </source>
</evidence>
<dbReference type="EMBL" id="CAUYUJ010008091">
    <property type="protein sequence ID" value="CAK0822843.1"/>
    <property type="molecule type" value="Genomic_DNA"/>
</dbReference>
<feature type="compositionally biased region" description="Low complexity" evidence="1">
    <location>
        <begin position="153"/>
        <end position="165"/>
    </location>
</feature>
<feature type="region of interest" description="Disordered" evidence="1">
    <location>
        <begin position="1"/>
        <end position="20"/>
    </location>
</feature>
<feature type="compositionally biased region" description="Low complexity" evidence="1">
    <location>
        <begin position="173"/>
        <end position="186"/>
    </location>
</feature>
<comment type="caution">
    <text evidence="2">The sequence shown here is derived from an EMBL/GenBank/DDBJ whole genome shotgun (WGS) entry which is preliminary data.</text>
</comment>
<name>A0ABN9RUI3_9DINO</name>
<reference evidence="2" key="1">
    <citation type="submission" date="2023-10" db="EMBL/GenBank/DDBJ databases">
        <authorList>
            <person name="Chen Y."/>
            <person name="Shah S."/>
            <person name="Dougan E. K."/>
            <person name="Thang M."/>
            <person name="Chan C."/>
        </authorList>
    </citation>
    <scope>NUCLEOTIDE SEQUENCE [LARGE SCALE GENOMIC DNA]</scope>
</reference>
<organism evidence="2 3">
    <name type="scientific">Prorocentrum cordatum</name>
    <dbReference type="NCBI Taxonomy" id="2364126"/>
    <lineage>
        <taxon>Eukaryota</taxon>
        <taxon>Sar</taxon>
        <taxon>Alveolata</taxon>
        <taxon>Dinophyceae</taxon>
        <taxon>Prorocentrales</taxon>
        <taxon>Prorocentraceae</taxon>
        <taxon>Prorocentrum</taxon>
    </lineage>
</organism>